<proteinExistence type="predicted"/>
<name>A0ABU3SXG8_9ALTE</name>
<dbReference type="EMBL" id="JAWDIO010000002">
    <property type="protein sequence ID" value="MDU0354698.1"/>
    <property type="molecule type" value="Genomic_DNA"/>
</dbReference>
<evidence type="ECO:0000259" key="1">
    <source>
        <dbReference type="Pfam" id="PF09899"/>
    </source>
</evidence>
<evidence type="ECO:0000313" key="2">
    <source>
        <dbReference type="EMBL" id="MDU0354698.1"/>
    </source>
</evidence>
<reference evidence="2 3" key="1">
    <citation type="submission" date="2023-10" db="EMBL/GenBank/DDBJ databases">
        <title>Glaciecola aquimarina strain GGW-M5 nov., isolated from a coastal seawater.</title>
        <authorList>
            <person name="Bayburt H."/>
            <person name="Kim J.M."/>
            <person name="Choi B.J."/>
            <person name="Jeon C.O."/>
        </authorList>
    </citation>
    <scope>NUCLEOTIDE SEQUENCE [LARGE SCALE GENOMIC DNA]</scope>
    <source>
        <strain evidence="2 3">KCTC 32108</strain>
    </source>
</reference>
<organism evidence="2 3">
    <name type="scientific">Paraglaciecola aquimarina</name>
    <dbReference type="NCBI Taxonomy" id="1235557"/>
    <lineage>
        <taxon>Bacteria</taxon>
        <taxon>Pseudomonadati</taxon>
        <taxon>Pseudomonadota</taxon>
        <taxon>Gammaproteobacteria</taxon>
        <taxon>Alteromonadales</taxon>
        <taxon>Alteromonadaceae</taxon>
        <taxon>Paraglaciecola</taxon>
    </lineage>
</organism>
<evidence type="ECO:0000313" key="3">
    <source>
        <dbReference type="Proteomes" id="UP001247805"/>
    </source>
</evidence>
<sequence length="124" mass="14734">MIWRSEQWSIAADGEDKRRLAHNLFMSMEDKFTSNGFRHYGQGKWYPGEPLPRWQYAVYWRQDGVALWKDKSLLADINAPSSYTEEDSKRFTDAFAQKLKIPKECVVTGYEDVLYHLWQEGTYR</sequence>
<protein>
    <submittedName>
        <fullName evidence="2">Transglutaminase family protein</fullName>
    </submittedName>
</protein>
<dbReference type="Pfam" id="PF09899">
    <property type="entry name" value="DUF2126"/>
    <property type="match status" value="1"/>
</dbReference>
<accession>A0ABU3SXG8</accession>
<keyword evidence="3" id="KW-1185">Reference proteome</keyword>
<comment type="caution">
    <text evidence="2">The sequence shown here is derived from an EMBL/GenBank/DDBJ whole genome shotgun (WGS) entry which is preliminary data.</text>
</comment>
<gene>
    <name evidence="2" type="ORF">RS130_12915</name>
</gene>
<dbReference type="Proteomes" id="UP001247805">
    <property type="component" value="Unassembled WGS sequence"/>
</dbReference>
<feature type="domain" description="DUF2126" evidence="1">
    <location>
        <begin position="5"/>
        <end position="121"/>
    </location>
</feature>
<dbReference type="InterPro" id="IPR018667">
    <property type="entry name" value="DUF2126"/>
</dbReference>